<protein>
    <submittedName>
        <fullName evidence="2">Uncharacterized protein</fullName>
    </submittedName>
</protein>
<feature type="transmembrane region" description="Helical" evidence="1">
    <location>
        <begin position="84"/>
        <end position="108"/>
    </location>
</feature>
<evidence type="ECO:0000256" key="1">
    <source>
        <dbReference type="SAM" id="Phobius"/>
    </source>
</evidence>
<evidence type="ECO:0000313" key="3">
    <source>
        <dbReference type="Proteomes" id="UP000201613"/>
    </source>
</evidence>
<accession>A0A238LDP8</accession>
<reference evidence="3" key="1">
    <citation type="submission" date="2017-05" db="EMBL/GenBank/DDBJ databases">
        <authorList>
            <person name="Rodrigo-Torres L."/>
            <person name="Arahal R. D."/>
            <person name="Lucena T."/>
        </authorList>
    </citation>
    <scope>NUCLEOTIDE SEQUENCE [LARGE SCALE GENOMIC DNA]</scope>
    <source>
        <strain evidence="3">CECT 8899</strain>
    </source>
</reference>
<sequence length="178" mass="19244">MRMGIARWRRLSLGERRLVLGCLITAILGAFLALIVVLRLDPDAVFQRPLSLYEQWILVAGAFGGGAGVILARDRLGRAGIIKPLAGLVIMTFVAAIIGGTLALPLYGTMFGPFTLAVIFTASPMIAALWFANGFAVHLMVRSWHSERDSIFGAAPPKPILQSASDQITRLMRFGINP</sequence>
<feature type="transmembrane region" description="Helical" evidence="1">
    <location>
        <begin position="20"/>
        <end position="40"/>
    </location>
</feature>
<gene>
    <name evidence="2" type="ORF">LOM8899_01881</name>
</gene>
<dbReference type="EMBL" id="FXZK01000003">
    <property type="protein sequence ID" value="SMY07741.1"/>
    <property type="molecule type" value="Genomic_DNA"/>
</dbReference>
<keyword evidence="1" id="KW-0472">Membrane</keyword>
<keyword evidence="3" id="KW-1185">Reference proteome</keyword>
<dbReference type="RefSeq" id="WP_093991945.1">
    <property type="nucleotide sequence ID" value="NZ_FXZK01000003.1"/>
</dbReference>
<feature type="transmembrane region" description="Helical" evidence="1">
    <location>
        <begin position="52"/>
        <end position="72"/>
    </location>
</feature>
<proteinExistence type="predicted"/>
<feature type="transmembrane region" description="Helical" evidence="1">
    <location>
        <begin position="114"/>
        <end position="141"/>
    </location>
</feature>
<evidence type="ECO:0000313" key="2">
    <source>
        <dbReference type="EMBL" id="SMY07741.1"/>
    </source>
</evidence>
<dbReference type="OrthoDB" id="7865740at2"/>
<dbReference type="Proteomes" id="UP000201613">
    <property type="component" value="Unassembled WGS sequence"/>
</dbReference>
<name>A0A238LDP8_9RHOB</name>
<organism evidence="2 3">
    <name type="scientific">Flavimaricola marinus</name>
    <dbReference type="NCBI Taxonomy" id="1819565"/>
    <lineage>
        <taxon>Bacteria</taxon>
        <taxon>Pseudomonadati</taxon>
        <taxon>Pseudomonadota</taxon>
        <taxon>Alphaproteobacteria</taxon>
        <taxon>Rhodobacterales</taxon>
        <taxon>Paracoccaceae</taxon>
        <taxon>Flavimaricola</taxon>
    </lineage>
</organism>
<keyword evidence="1" id="KW-0812">Transmembrane</keyword>
<keyword evidence="1" id="KW-1133">Transmembrane helix</keyword>
<dbReference type="AlphaFoldDB" id="A0A238LDP8"/>